<dbReference type="PANTHER" id="PTHR35121:SF4">
    <property type="entry name" value="SWIM-TYPE DOMAIN-CONTAINING PROTEIN"/>
    <property type="match status" value="1"/>
</dbReference>
<reference evidence="1" key="1">
    <citation type="submission" date="2020-06" db="EMBL/GenBank/DDBJ databases">
        <authorList>
            <person name="Li T."/>
            <person name="Hu X."/>
            <person name="Zhang T."/>
            <person name="Song X."/>
            <person name="Zhang H."/>
            <person name="Dai N."/>
            <person name="Sheng W."/>
            <person name="Hou X."/>
            <person name="Wei L."/>
        </authorList>
    </citation>
    <scope>NUCLEOTIDE SEQUENCE</scope>
    <source>
        <strain evidence="1">KEN1</strain>
        <tissue evidence="1">Leaf</tissue>
    </source>
</reference>
<dbReference type="EMBL" id="JACGWN010000010">
    <property type="protein sequence ID" value="KAL0427440.1"/>
    <property type="molecule type" value="Genomic_DNA"/>
</dbReference>
<organism evidence="1">
    <name type="scientific">Sesamum latifolium</name>
    <dbReference type="NCBI Taxonomy" id="2727402"/>
    <lineage>
        <taxon>Eukaryota</taxon>
        <taxon>Viridiplantae</taxon>
        <taxon>Streptophyta</taxon>
        <taxon>Embryophyta</taxon>
        <taxon>Tracheophyta</taxon>
        <taxon>Spermatophyta</taxon>
        <taxon>Magnoliopsida</taxon>
        <taxon>eudicotyledons</taxon>
        <taxon>Gunneridae</taxon>
        <taxon>Pentapetalae</taxon>
        <taxon>asterids</taxon>
        <taxon>lamiids</taxon>
        <taxon>Lamiales</taxon>
        <taxon>Pedaliaceae</taxon>
        <taxon>Sesamum</taxon>
    </lineage>
</organism>
<dbReference type="PANTHER" id="PTHR35121">
    <property type="entry name" value="HOMEODOMAIN PROTEIN 8, PUTATIVE-RELATED"/>
    <property type="match status" value="1"/>
</dbReference>
<proteinExistence type="predicted"/>
<sequence>MATGSAVFMFRCVFDGSLQMRDTDMERRPYHRNCKCALHKPKADCPHSAASQWRKNVSFPTKQFMDKRSFSISANSATSSRSYYVGNSLPAVHVDHAVESNVER</sequence>
<reference evidence="1" key="2">
    <citation type="journal article" date="2024" name="Plant">
        <title>Genomic evolution and insights into agronomic trait innovations of Sesamum species.</title>
        <authorList>
            <person name="Miao H."/>
            <person name="Wang L."/>
            <person name="Qu L."/>
            <person name="Liu H."/>
            <person name="Sun Y."/>
            <person name="Le M."/>
            <person name="Wang Q."/>
            <person name="Wei S."/>
            <person name="Zheng Y."/>
            <person name="Lin W."/>
            <person name="Duan Y."/>
            <person name="Cao H."/>
            <person name="Xiong S."/>
            <person name="Wang X."/>
            <person name="Wei L."/>
            <person name="Li C."/>
            <person name="Ma Q."/>
            <person name="Ju M."/>
            <person name="Zhao R."/>
            <person name="Li G."/>
            <person name="Mu C."/>
            <person name="Tian Q."/>
            <person name="Mei H."/>
            <person name="Zhang T."/>
            <person name="Gao T."/>
            <person name="Zhang H."/>
        </authorList>
    </citation>
    <scope>NUCLEOTIDE SEQUENCE</scope>
    <source>
        <strain evidence="1">KEN1</strain>
    </source>
</reference>
<evidence type="ECO:0000313" key="1">
    <source>
        <dbReference type="EMBL" id="KAL0427440.1"/>
    </source>
</evidence>
<dbReference type="AlphaFoldDB" id="A0AAW2VGN6"/>
<gene>
    <name evidence="1" type="ORF">Slati_2918800</name>
</gene>
<protein>
    <submittedName>
        <fullName evidence="1">Uncharacterized protein</fullName>
    </submittedName>
</protein>
<comment type="caution">
    <text evidence="1">The sequence shown here is derived from an EMBL/GenBank/DDBJ whole genome shotgun (WGS) entry which is preliminary data.</text>
</comment>
<accession>A0AAW2VGN6</accession>
<name>A0AAW2VGN6_9LAMI</name>